<sequence length="376" mass="41124">MRFFRSFLLIVAIVFGLAACAAPAQPTVRASIGAIEAVNADNSEGFERVTTPRPFVFPADHGPHPAFQTEWWYYTGNLTAENGRRFGFQLTFFRRALSPNPPARESAWATSNVYMAHFALSDIDGGQFYAFERFSRAAAGLAGASGEPFRVFLNDWSVEGSGPEGMTMHLRAAQDDVALDLIATNSRPPVLQGNAGVSQKGSQVGNASAYYSLTRMVSEGTIRIGETNYPVRGLTWMDREWGTSALEEGLTGWDWFALQLESGHDLMYYQLREADGHPSPFVGGSLLLPDDTVIILGPGDVELTVTDTWRSPRSGAVYPSGWRLRVPRYGLDLAITPAMHDQELPVTVVYWEGAVTVSGTMAGRGYVELTGYADTE</sequence>
<accession>A0A178MIB3</accession>
<dbReference type="InterPro" id="IPR023374">
    <property type="entry name" value="AttH-like_dom_sf"/>
</dbReference>
<dbReference type="Pfam" id="PF07143">
    <property type="entry name" value="CrtC"/>
    <property type="match status" value="1"/>
</dbReference>
<evidence type="ECO:0000256" key="1">
    <source>
        <dbReference type="SAM" id="SignalP"/>
    </source>
</evidence>
<reference evidence="3 4" key="1">
    <citation type="submission" date="2016-04" db="EMBL/GenBank/DDBJ databases">
        <title>Chloroflexus islandicus sp. nov., a thermophilic filamentous anoxygenic phototrophic bacterium from geyser Strokkur (Iceland).</title>
        <authorList>
            <person name="Gaisin V.A."/>
            <person name="Kalashnikov A.M."/>
            <person name="Sukhacheva M.V."/>
            <person name="Grouzdev D.S."/>
            <person name="Ivanov T.M."/>
            <person name="Kuznetsov B."/>
            <person name="Gorlenko V.M."/>
        </authorList>
    </citation>
    <scope>NUCLEOTIDE SEQUENCE [LARGE SCALE GENOMIC DNA]</scope>
    <source>
        <strain evidence="4">isl-2</strain>
    </source>
</reference>
<dbReference type="EMBL" id="LWQS01000032">
    <property type="protein sequence ID" value="OAN48349.1"/>
    <property type="molecule type" value="Genomic_DNA"/>
</dbReference>
<evidence type="ECO:0000313" key="4">
    <source>
        <dbReference type="Proteomes" id="UP000078287"/>
    </source>
</evidence>
<feature type="domain" description="AttH" evidence="2">
    <location>
        <begin position="69"/>
        <end position="243"/>
    </location>
</feature>
<dbReference type="InterPro" id="IPR010791">
    <property type="entry name" value="AttH_dom"/>
</dbReference>
<feature type="chain" id="PRO_5008091967" evidence="1">
    <location>
        <begin position="25"/>
        <end position="376"/>
    </location>
</feature>
<organism evidence="3 4">
    <name type="scientific">Chloroflexus islandicus</name>
    <dbReference type="NCBI Taxonomy" id="1707952"/>
    <lineage>
        <taxon>Bacteria</taxon>
        <taxon>Bacillati</taxon>
        <taxon>Chloroflexota</taxon>
        <taxon>Chloroflexia</taxon>
        <taxon>Chloroflexales</taxon>
        <taxon>Chloroflexineae</taxon>
        <taxon>Chloroflexaceae</taxon>
        <taxon>Chloroflexus</taxon>
    </lineage>
</organism>
<dbReference type="GO" id="GO:0016787">
    <property type="term" value="F:hydrolase activity"/>
    <property type="evidence" value="ECO:0007669"/>
    <property type="project" value="UniProtKB-KW"/>
</dbReference>
<evidence type="ECO:0000313" key="3">
    <source>
        <dbReference type="EMBL" id="OAN48349.1"/>
    </source>
</evidence>
<evidence type="ECO:0000259" key="2">
    <source>
        <dbReference type="Pfam" id="PF07143"/>
    </source>
</evidence>
<dbReference type="SUPFAM" id="SSF159245">
    <property type="entry name" value="AttH-like"/>
    <property type="match status" value="1"/>
</dbReference>
<dbReference type="AlphaFoldDB" id="A0A178MIB3"/>
<keyword evidence="1" id="KW-0732">Signal</keyword>
<dbReference type="PANTHER" id="PTHR38591:SF1">
    <property type="entry name" value="BLL1000 PROTEIN"/>
    <property type="match status" value="1"/>
</dbReference>
<feature type="signal peptide" evidence="1">
    <location>
        <begin position="1"/>
        <end position="24"/>
    </location>
</feature>
<dbReference type="Proteomes" id="UP000078287">
    <property type="component" value="Unassembled WGS sequence"/>
</dbReference>
<dbReference type="Pfam" id="PF17186">
    <property type="entry name" value="Lipocalin_9"/>
    <property type="match status" value="1"/>
</dbReference>
<dbReference type="RefSeq" id="WP_066783042.1">
    <property type="nucleotide sequence ID" value="NZ_LWQS01000032.1"/>
</dbReference>
<dbReference type="OrthoDB" id="9770826at2"/>
<comment type="caution">
    <text evidence="3">The sequence shown here is derived from an EMBL/GenBank/DDBJ whole genome shotgun (WGS) entry which is preliminary data.</text>
</comment>
<name>A0A178MIB3_9CHLR</name>
<keyword evidence="4" id="KW-1185">Reference proteome</keyword>
<gene>
    <name evidence="3" type="ORF">A6A03_08160</name>
</gene>
<keyword evidence="3" id="KW-0378">Hydrolase</keyword>
<protein>
    <submittedName>
        <fullName evidence="3">Hydrolase</fullName>
    </submittedName>
</protein>
<dbReference type="PANTHER" id="PTHR38591">
    <property type="entry name" value="HYDROLASE"/>
    <property type="match status" value="1"/>
</dbReference>
<dbReference type="Gene3D" id="2.40.370.10">
    <property type="entry name" value="AttH-like domain"/>
    <property type="match status" value="2"/>
</dbReference>
<dbReference type="PROSITE" id="PS51257">
    <property type="entry name" value="PROKAR_LIPOPROTEIN"/>
    <property type="match status" value="1"/>
</dbReference>
<proteinExistence type="predicted"/>
<dbReference type="STRING" id="1707952.A6A03_08160"/>